<dbReference type="SUPFAM" id="SSF54862">
    <property type="entry name" value="4Fe-4S ferredoxins"/>
    <property type="match status" value="1"/>
</dbReference>
<dbReference type="AlphaFoldDB" id="A0A147JW56"/>
<dbReference type="STRING" id="1776334.APZ16_02220"/>
<dbReference type="Pfam" id="PF14697">
    <property type="entry name" value="Fer4_21"/>
    <property type="match status" value="1"/>
</dbReference>
<feature type="non-terminal residue" evidence="2">
    <location>
        <position position="1"/>
    </location>
</feature>
<comment type="caution">
    <text evidence="2">The sequence shown here is derived from an EMBL/GenBank/DDBJ whole genome shotgun (WGS) entry which is preliminary data.</text>
</comment>
<accession>A0A147JW56</accession>
<dbReference type="Gene3D" id="3.30.70.20">
    <property type="match status" value="1"/>
</dbReference>
<evidence type="ECO:0000313" key="3">
    <source>
        <dbReference type="Proteomes" id="UP000074294"/>
    </source>
</evidence>
<gene>
    <name evidence="2" type="ORF">APZ16_02220</name>
</gene>
<feature type="domain" description="4Fe-4S ferredoxin-type" evidence="1">
    <location>
        <begin position="4"/>
        <end position="33"/>
    </location>
</feature>
<reference evidence="2 3" key="1">
    <citation type="journal article" date="2016" name="Nat. Microbiol.">
        <title>Genomic inference of the metabolism of cosmopolitan subsurface Archaea, Hadesarchaea.</title>
        <authorList>
            <person name="Baker B.J."/>
            <person name="Saw J.H."/>
            <person name="Lind A.E."/>
            <person name="Lazar C.S."/>
            <person name="Hinrichs K.-U."/>
            <person name="Teske A.P."/>
            <person name="Ettema T.J."/>
        </authorList>
    </citation>
    <scope>NUCLEOTIDE SEQUENCE [LARGE SCALE GENOMIC DNA]</scope>
</reference>
<dbReference type="PROSITE" id="PS51379">
    <property type="entry name" value="4FE4S_FER_2"/>
    <property type="match status" value="2"/>
</dbReference>
<evidence type="ECO:0000313" key="2">
    <source>
        <dbReference type="EMBL" id="KUO40681.1"/>
    </source>
</evidence>
<dbReference type="PROSITE" id="PS00198">
    <property type="entry name" value="4FE4S_FER_1"/>
    <property type="match status" value="1"/>
</dbReference>
<evidence type="ECO:0000259" key="1">
    <source>
        <dbReference type="PROSITE" id="PS51379"/>
    </source>
</evidence>
<dbReference type="GO" id="GO:0016491">
    <property type="term" value="F:oxidoreductase activity"/>
    <property type="evidence" value="ECO:0007669"/>
    <property type="project" value="UniProtKB-ARBA"/>
</dbReference>
<name>A0A147JW56_HADYE</name>
<feature type="domain" description="4Fe-4S ferredoxin-type" evidence="1">
    <location>
        <begin position="36"/>
        <end position="65"/>
    </location>
</feature>
<dbReference type="InterPro" id="IPR017896">
    <property type="entry name" value="4Fe4S_Fe-S-bd"/>
</dbReference>
<organism evidence="2 3">
    <name type="scientific">Hadarchaeum yellowstonense</name>
    <dbReference type="NCBI Taxonomy" id="1776334"/>
    <lineage>
        <taxon>Archaea</taxon>
        <taxon>Methanobacteriati</taxon>
        <taxon>Candidatus Hadarchaeota</taxon>
        <taxon>Candidatus Hadarchaeia</taxon>
        <taxon>Candidatus Hadarchaeales</taxon>
        <taxon>Candidatus Hadarchaeaceae</taxon>
        <taxon>Candidatus Hadarchaeum</taxon>
    </lineage>
</organism>
<dbReference type="EMBL" id="LQMQ01000037">
    <property type="protein sequence ID" value="KUO40681.1"/>
    <property type="molecule type" value="Genomic_DNA"/>
</dbReference>
<dbReference type="Proteomes" id="UP000074294">
    <property type="component" value="Unassembled WGS sequence"/>
</dbReference>
<sequence length="83" mass="8937">AKPAVAVVDTEKCIGCRRCEIVCDDNNSSAIKVVDGKAVVDDTLCLGCGLCSCVCPVDCISYKPITMQKKIEIMKNFHRQGEG</sequence>
<protein>
    <recommendedName>
        <fullName evidence="1">4Fe-4S ferredoxin-type domain-containing protein</fullName>
    </recommendedName>
</protein>
<proteinExistence type="predicted"/>
<dbReference type="InterPro" id="IPR017900">
    <property type="entry name" value="4Fe4S_Fe_S_CS"/>
</dbReference>